<comment type="similarity">
    <text evidence="2">Belongs to the class-I aminoacyl-tRNA synthetase family. Glutamate--tRNA ligase type 1 subfamily.</text>
</comment>
<keyword evidence="4 11" id="KW-0436">Ligase</keyword>
<feature type="domain" description="Glutamyl/glutaminyl-tRNA synthetase class Ib catalytic" evidence="13">
    <location>
        <begin position="73"/>
        <end position="384"/>
    </location>
</feature>
<keyword evidence="8 11" id="KW-0030">Aminoacyl-tRNA synthetase</keyword>
<dbReference type="GO" id="GO:0006424">
    <property type="term" value="P:glutamyl-tRNA aminoacylation"/>
    <property type="evidence" value="ECO:0007669"/>
    <property type="project" value="InterPro"/>
</dbReference>
<organism evidence="15 16">
    <name type="scientific">Exophiala dermatitidis</name>
    <name type="common">Black yeast-like fungus</name>
    <name type="synonym">Wangiella dermatitidis</name>
    <dbReference type="NCBI Taxonomy" id="5970"/>
    <lineage>
        <taxon>Eukaryota</taxon>
        <taxon>Fungi</taxon>
        <taxon>Dikarya</taxon>
        <taxon>Ascomycota</taxon>
        <taxon>Pezizomycotina</taxon>
        <taxon>Eurotiomycetes</taxon>
        <taxon>Chaetothyriomycetidae</taxon>
        <taxon>Chaetothyriales</taxon>
        <taxon>Herpotrichiellaceae</taxon>
        <taxon>Exophiala</taxon>
    </lineage>
</organism>
<dbReference type="FunFam" id="3.40.50.620:FF:000045">
    <property type="entry name" value="Glutamate--tRNA ligase, mitochondrial"/>
    <property type="match status" value="1"/>
</dbReference>
<feature type="region of interest" description="Disordered" evidence="12">
    <location>
        <begin position="26"/>
        <end position="81"/>
    </location>
</feature>
<dbReference type="InterPro" id="IPR045462">
    <property type="entry name" value="aa-tRNA-synth_I_cd-bd"/>
</dbReference>
<dbReference type="Pfam" id="PF19269">
    <property type="entry name" value="Anticodon_2"/>
    <property type="match status" value="1"/>
</dbReference>
<dbReference type="GO" id="GO:0005524">
    <property type="term" value="F:ATP binding"/>
    <property type="evidence" value="ECO:0007669"/>
    <property type="project" value="UniProtKB-KW"/>
</dbReference>
<evidence type="ECO:0000256" key="11">
    <source>
        <dbReference type="RuleBase" id="RU363037"/>
    </source>
</evidence>
<evidence type="ECO:0000313" key="15">
    <source>
        <dbReference type="EMBL" id="KAJ8992412.1"/>
    </source>
</evidence>
<dbReference type="InterPro" id="IPR008925">
    <property type="entry name" value="aa_tRNA-synth_I_cd-bd_sf"/>
</dbReference>
<sequence length="649" mass="72412">MRTRPAAGLISATGWICKSCRAHQAESHRLRVSPRPSRTGSLVQARKSSSSSSISSSGSTPGRRGKLPDKPARTRFAPSPTGNLHLGSIRTALFNYLLARATQGQFLLRIEDTDAKRTIPGAEEGLYRDLQWAGLQWDEGPLVGGPYGPYRQSERLPLYKKHIETLLSTGRAYRCFCTPERLDELNRRRHEKGLNLGYDRKCLQIPTEEAEDRASRGEQHVIRFLSPPEWPRYTDLVYGRSGHGAEKTKKLLVDEPVYEDTILIKSDGFPTYHWANVCDDHEMHITHVVRGSEWMASTPLHVALYQSLGWDAPQFAHVPLLVDQNRQKLSKRNFDSDIASFRNKGIFPEALVNFAALLGWSHTQKNDVLDLQQLEKLFDLKITKGNTIVSFDKLQYLQIKHARRRVQAAGEPFEQMIRDVAVAVLDRYGAARVTEFLGRRSLRDVLATILNVPSLPYRSATDFAENQCSIFFEPAATTPEQLDQFDFDPAHLHSLRVAASTLCLIPESQWSEQVHHFQLRMLEQQVPIAASTDGTATTVEDVAGATAASAAKWKRDLYHYLRWALLGGARGPGIAATLEILGRETSVARIQAANRLAQQYEAVKTKPVIEAQAFKGDVEGKRRLDKQWKEYSMAGAGAGAGAASKAVAA</sequence>
<evidence type="ECO:0000256" key="7">
    <source>
        <dbReference type="ARBA" id="ARBA00022917"/>
    </source>
</evidence>
<evidence type="ECO:0000313" key="16">
    <source>
        <dbReference type="Proteomes" id="UP001161757"/>
    </source>
</evidence>
<evidence type="ECO:0000256" key="12">
    <source>
        <dbReference type="SAM" id="MobiDB-lite"/>
    </source>
</evidence>
<dbReference type="GO" id="GO:0005739">
    <property type="term" value="C:mitochondrion"/>
    <property type="evidence" value="ECO:0007669"/>
    <property type="project" value="UniProtKB-SubCell"/>
</dbReference>
<evidence type="ECO:0000256" key="9">
    <source>
        <dbReference type="ARBA" id="ARBA00030865"/>
    </source>
</evidence>
<protein>
    <recommendedName>
        <fullName evidence="10">Glutamate--tRNA ligase, mitochondrial</fullName>
        <ecNumber evidence="3">6.1.1.17</ecNumber>
    </recommendedName>
    <alternativeName>
        <fullName evidence="9">Glutamyl-tRNA synthetase</fullName>
    </alternativeName>
</protein>
<dbReference type="InterPro" id="IPR020058">
    <property type="entry name" value="Glu/Gln-tRNA-synth_Ib_cat-dom"/>
</dbReference>
<dbReference type="InterPro" id="IPR033910">
    <property type="entry name" value="GluRS_core"/>
</dbReference>
<evidence type="ECO:0000259" key="13">
    <source>
        <dbReference type="Pfam" id="PF00749"/>
    </source>
</evidence>
<dbReference type="SUPFAM" id="SSF52374">
    <property type="entry name" value="Nucleotidylyl transferase"/>
    <property type="match status" value="1"/>
</dbReference>
<dbReference type="Proteomes" id="UP001161757">
    <property type="component" value="Unassembled WGS sequence"/>
</dbReference>
<dbReference type="EC" id="6.1.1.17" evidence="3"/>
<dbReference type="PRINTS" id="PR00987">
    <property type="entry name" value="TRNASYNTHGLU"/>
</dbReference>
<dbReference type="Gene3D" id="3.40.50.620">
    <property type="entry name" value="HUPs"/>
    <property type="match status" value="1"/>
</dbReference>
<keyword evidence="7 11" id="KW-0648">Protein biosynthesis</keyword>
<dbReference type="PANTHER" id="PTHR43311:SF2">
    <property type="entry name" value="GLUTAMATE--TRNA LIGASE, MITOCHONDRIAL-RELATED"/>
    <property type="match status" value="1"/>
</dbReference>
<evidence type="ECO:0000256" key="3">
    <source>
        <dbReference type="ARBA" id="ARBA00012835"/>
    </source>
</evidence>
<dbReference type="InterPro" id="IPR020751">
    <property type="entry name" value="aa-tRNA-synth_I_codon-bd_sub2"/>
</dbReference>
<evidence type="ECO:0000256" key="6">
    <source>
        <dbReference type="ARBA" id="ARBA00022840"/>
    </source>
</evidence>
<comment type="caution">
    <text evidence="15">The sequence shown here is derived from an EMBL/GenBank/DDBJ whole genome shotgun (WGS) entry which is preliminary data.</text>
</comment>
<dbReference type="PANTHER" id="PTHR43311">
    <property type="entry name" value="GLUTAMATE--TRNA LIGASE"/>
    <property type="match status" value="1"/>
</dbReference>
<dbReference type="GO" id="GO:0000049">
    <property type="term" value="F:tRNA binding"/>
    <property type="evidence" value="ECO:0007669"/>
    <property type="project" value="InterPro"/>
</dbReference>
<keyword evidence="5 11" id="KW-0547">Nucleotide-binding</keyword>
<dbReference type="EMBL" id="JAJGCB010000005">
    <property type="protein sequence ID" value="KAJ8992412.1"/>
    <property type="molecule type" value="Genomic_DNA"/>
</dbReference>
<dbReference type="InterPro" id="IPR004527">
    <property type="entry name" value="Glu-tRNA-ligase_bac/mito"/>
</dbReference>
<dbReference type="GO" id="GO:0008270">
    <property type="term" value="F:zinc ion binding"/>
    <property type="evidence" value="ECO:0007669"/>
    <property type="project" value="InterPro"/>
</dbReference>
<gene>
    <name evidence="15" type="primary">MSE1</name>
    <name evidence="15" type="ORF">HRR80_003516</name>
</gene>
<evidence type="ECO:0000256" key="2">
    <source>
        <dbReference type="ARBA" id="ARBA00007894"/>
    </source>
</evidence>
<keyword evidence="6 11" id="KW-0067">ATP-binding</keyword>
<evidence type="ECO:0000259" key="14">
    <source>
        <dbReference type="Pfam" id="PF19269"/>
    </source>
</evidence>
<name>A0AAN6EYZ8_EXODE</name>
<accession>A0AAN6EYZ8</accession>
<evidence type="ECO:0000256" key="1">
    <source>
        <dbReference type="ARBA" id="ARBA00004173"/>
    </source>
</evidence>
<dbReference type="Pfam" id="PF00749">
    <property type="entry name" value="tRNA-synt_1c"/>
    <property type="match status" value="1"/>
</dbReference>
<dbReference type="SUPFAM" id="SSF48163">
    <property type="entry name" value="An anticodon-binding domain of class I aminoacyl-tRNA synthetases"/>
    <property type="match status" value="1"/>
</dbReference>
<dbReference type="InterPro" id="IPR049940">
    <property type="entry name" value="GluQ/Sye"/>
</dbReference>
<feature type="domain" description="Aminoacyl-tRNA synthetase class I anticodon-binding" evidence="14">
    <location>
        <begin position="521"/>
        <end position="593"/>
    </location>
</feature>
<feature type="compositionally biased region" description="Low complexity" evidence="12">
    <location>
        <begin position="48"/>
        <end position="59"/>
    </location>
</feature>
<dbReference type="NCBIfam" id="TIGR00464">
    <property type="entry name" value="gltX_bact"/>
    <property type="match status" value="1"/>
</dbReference>
<dbReference type="InterPro" id="IPR000924">
    <property type="entry name" value="Glu/Gln-tRNA-synth"/>
</dbReference>
<dbReference type="GO" id="GO:0004818">
    <property type="term" value="F:glutamate-tRNA ligase activity"/>
    <property type="evidence" value="ECO:0007669"/>
    <property type="project" value="UniProtKB-EC"/>
</dbReference>
<evidence type="ECO:0000256" key="10">
    <source>
        <dbReference type="ARBA" id="ARBA00072917"/>
    </source>
</evidence>
<comment type="subcellular location">
    <subcellularLocation>
        <location evidence="1">Mitochondrion</location>
    </subcellularLocation>
</comment>
<dbReference type="AlphaFoldDB" id="A0AAN6EYZ8"/>
<dbReference type="HAMAP" id="MF_00022">
    <property type="entry name" value="Glu_tRNA_synth_type1"/>
    <property type="match status" value="1"/>
</dbReference>
<dbReference type="Gene3D" id="1.10.10.350">
    <property type="match status" value="1"/>
</dbReference>
<dbReference type="CDD" id="cd00808">
    <property type="entry name" value="GluRS_core"/>
    <property type="match status" value="1"/>
</dbReference>
<proteinExistence type="inferred from homology"/>
<reference evidence="15" key="1">
    <citation type="submission" date="2023-01" db="EMBL/GenBank/DDBJ databases">
        <title>Exophiala dermititidis isolated from Cystic Fibrosis Patient.</title>
        <authorList>
            <person name="Kurbessoian T."/>
            <person name="Crocker A."/>
            <person name="Murante D."/>
            <person name="Hogan D.A."/>
            <person name="Stajich J.E."/>
        </authorList>
    </citation>
    <scope>NUCLEOTIDE SEQUENCE</scope>
    <source>
        <strain evidence="15">Ex8</strain>
    </source>
</reference>
<dbReference type="InterPro" id="IPR014729">
    <property type="entry name" value="Rossmann-like_a/b/a_fold"/>
</dbReference>
<evidence type="ECO:0000256" key="8">
    <source>
        <dbReference type="ARBA" id="ARBA00023146"/>
    </source>
</evidence>
<evidence type="ECO:0000256" key="5">
    <source>
        <dbReference type="ARBA" id="ARBA00022741"/>
    </source>
</evidence>
<evidence type="ECO:0000256" key="4">
    <source>
        <dbReference type="ARBA" id="ARBA00022598"/>
    </source>
</evidence>